<dbReference type="RefSeq" id="WP_258824250.1">
    <property type="nucleotide sequence ID" value="NZ_JANUHB010000006.1"/>
</dbReference>
<dbReference type="InterPro" id="IPR015813">
    <property type="entry name" value="Pyrv/PenolPyrv_kinase-like_dom"/>
</dbReference>
<dbReference type="SUPFAM" id="SSF51621">
    <property type="entry name" value="Phosphoenolpyruvate/pyruvate domain"/>
    <property type="match status" value="1"/>
</dbReference>
<keyword evidence="2" id="KW-1185">Reference proteome</keyword>
<name>A0ABT2DIZ3_9BURK</name>
<reference evidence="1 2" key="1">
    <citation type="submission" date="2022-08" db="EMBL/GenBank/DDBJ databases">
        <title>Reclassification of Massilia species as members of the genera Telluria, Duganella, Pseudoduganella, Mokoshia gen. nov. and Zemynaea gen. nov. using orthogonal and non-orthogonal genome-based approaches.</title>
        <authorList>
            <person name="Bowman J.P."/>
        </authorList>
    </citation>
    <scope>NUCLEOTIDE SEQUENCE [LARGE SCALE GENOMIC DNA]</scope>
    <source>
        <strain evidence="1 2">JCM 31605</strain>
    </source>
</reference>
<comment type="caution">
    <text evidence="1">The sequence shown here is derived from an EMBL/GenBank/DDBJ whole genome shotgun (WGS) entry which is preliminary data.</text>
</comment>
<dbReference type="PANTHER" id="PTHR42905:SF16">
    <property type="entry name" value="CARBOXYPHOSPHONOENOLPYRUVATE PHOSPHONOMUTASE-LIKE PROTEIN (AFU_ORTHOLOGUE AFUA_5G07230)"/>
    <property type="match status" value="1"/>
</dbReference>
<dbReference type="Pfam" id="PF13714">
    <property type="entry name" value="PEP_mutase"/>
    <property type="match status" value="1"/>
</dbReference>
<proteinExistence type="predicted"/>
<dbReference type="InterPro" id="IPR039556">
    <property type="entry name" value="ICL/PEPM"/>
</dbReference>
<evidence type="ECO:0000313" key="2">
    <source>
        <dbReference type="Proteomes" id="UP001206126"/>
    </source>
</evidence>
<dbReference type="InterPro" id="IPR040442">
    <property type="entry name" value="Pyrv_kinase-like_dom_sf"/>
</dbReference>
<keyword evidence="1" id="KW-0456">Lyase</keyword>
<dbReference type="GO" id="GO:0016829">
    <property type="term" value="F:lyase activity"/>
    <property type="evidence" value="ECO:0007669"/>
    <property type="project" value="UniProtKB-KW"/>
</dbReference>
<protein>
    <submittedName>
        <fullName evidence="1">Isocitrate lyase/phosphoenolpyruvate mutase family protein</fullName>
    </submittedName>
</protein>
<organism evidence="1 2">
    <name type="scientific">Massilia agilis</name>
    <dbReference type="NCBI Taxonomy" id="1811226"/>
    <lineage>
        <taxon>Bacteria</taxon>
        <taxon>Pseudomonadati</taxon>
        <taxon>Pseudomonadota</taxon>
        <taxon>Betaproteobacteria</taxon>
        <taxon>Burkholderiales</taxon>
        <taxon>Oxalobacteraceae</taxon>
        <taxon>Telluria group</taxon>
        <taxon>Massilia</taxon>
    </lineage>
</organism>
<dbReference type="Gene3D" id="3.20.20.60">
    <property type="entry name" value="Phosphoenolpyruvate-binding domains"/>
    <property type="match status" value="1"/>
</dbReference>
<gene>
    <name evidence="1" type="ORF">NX774_21075</name>
</gene>
<dbReference type="PANTHER" id="PTHR42905">
    <property type="entry name" value="PHOSPHOENOLPYRUVATE CARBOXYLASE"/>
    <property type="match status" value="1"/>
</dbReference>
<dbReference type="EMBL" id="JANUHB010000006">
    <property type="protein sequence ID" value="MCS0810423.1"/>
    <property type="molecule type" value="Genomic_DNA"/>
</dbReference>
<sequence length="267" mass="28457">MDNAQHALAFHHLHGQPEPLRLPNAWDASSARLVEHLGAQAIATTSAGVAWSLGYRDGDVLPLEQHIAAVERIARVLTVPLSVDIEGGYADDPRQVGGHVARFIAAGAVGINIQDGAGPPDLLCQKIEQARAVADRLGVRLYINVRTDVYARGLVEPQVRVEETLDRARRYASAGADGLFVLGVVDREEIRAIAAGTRLRLNVIAWPGLPPVGELGALGVRRVSAGSWLPQQLWARTAELASGFLADGCSQPLIEGAAPYAQVNGLF</sequence>
<dbReference type="Proteomes" id="UP001206126">
    <property type="component" value="Unassembled WGS sequence"/>
</dbReference>
<accession>A0ABT2DIZ3</accession>
<dbReference type="CDD" id="cd00377">
    <property type="entry name" value="ICL_PEPM"/>
    <property type="match status" value="1"/>
</dbReference>
<evidence type="ECO:0000313" key="1">
    <source>
        <dbReference type="EMBL" id="MCS0810423.1"/>
    </source>
</evidence>